<accession>A0A433QT69</accession>
<evidence type="ECO:0000313" key="2">
    <source>
        <dbReference type="Proteomes" id="UP000274822"/>
    </source>
</evidence>
<dbReference type="Proteomes" id="UP000274822">
    <property type="component" value="Unassembled WGS sequence"/>
</dbReference>
<dbReference type="EMBL" id="RBNJ01001611">
    <property type="protein sequence ID" value="RUS32983.1"/>
    <property type="molecule type" value="Genomic_DNA"/>
</dbReference>
<reference evidence="1 2" key="1">
    <citation type="journal article" date="2018" name="New Phytol.">
        <title>Phylogenomics of Endogonaceae and evolution of mycorrhizas within Mucoromycota.</title>
        <authorList>
            <person name="Chang Y."/>
            <person name="Desiro A."/>
            <person name="Na H."/>
            <person name="Sandor L."/>
            <person name="Lipzen A."/>
            <person name="Clum A."/>
            <person name="Barry K."/>
            <person name="Grigoriev I.V."/>
            <person name="Martin F.M."/>
            <person name="Stajich J.E."/>
            <person name="Smith M.E."/>
            <person name="Bonito G."/>
            <person name="Spatafora J.W."/>
        </authorList>
    </citation>
    <scope>NUCLEOTIDE SEQUENCE [LARGE SCALE GENOMIC DNA]</scope>
    <source>
        <strain evidence="1 2">AD002</strain>
    </source>
</reference>
<gene>
    <name evidence="1" type="ORF">BC938DRAFT_473619</name>
</gene>
<name>A0A433QT69_9FUNG</name>
<proteinExistence type="predicted"/>
<protein>
    <submittedName>
        <fullName evidence="1">Uncharacterized protein</fullName>
    </submittedName>
</protein>
<organism evidence="1 2">
    <name type="scientific">Jimgerdemannia flammicorona</name>
    <dbReference type="NCBI Taxonomy" id="994334"/>
    <lineage>
        <taxon>Eukaryota</taxon>
        <taxon>Fungi</taxon>
        <taxon>Fungi incertae sedis</taxon>
        <taxon>Mucoromycota</taxon>
        <taxon>Mucoromycotina</taxon>
        <taxon>Endogonomycetes</taxon>
        <taxon>Endogonales</taxon>
        <taxon>Endogonaceae</taxon>
        <taxon>Jimgerdemannia</taxon>
    </lineage>
</organism>
<evidence type="ECO:0000313" key="1">
    <source>
        <dbReference type="EMBL" id="RUS32983.1"/>
    </source>
</evidence>
<sequence length="151" mass="16135">MEDHLFKDRYPSPEINSASGKHIRGLFAGGEMCGSVHGANRFGGSSPLGCIFFGHIDGNSVLEPGEQHASRAVAPASLISGDNVKGYRQGLVRCHFAFGFWFAKVAILTIVRGGLDALLTSFSPAEGFTMLHKPDVVDKYALSAIIATLKK</sequence>
<dbReference type="InterPro" id="IPR036188">
    <property type="entry name" value="FAD/NAD-bd_sf"/>
</dbReference>
<comment type="caution">
    <text evidence="1">The sequence shown here is derived from an EMBL/GenBank/DDBJ whole genome shotgun (WGS) entry which is preliminary data.</text>
</comment>
<dbReference type="Gene3D" id="3.50.50.60">
    <property type="entry name" value="FAD/NAD(P)-binding domain"/>
    <property type="match status" value="1"/>
</dbReference>
<keyword evidence="2" id="KW-1185">Reference proteome</keyword>
<dbReference type="AlphaFoldDB" id="A0A433QT69"/>